<dbReference type="InterPro" id="IPR036891">
    <property type="entry name" value="Signal_recog_part_SRP54_M_sf"/>
</dbReference>
<dbReference type="Gene3D" id="3.40.50.300">
    <property type="entry name" value="P-loop containing nucleotide triphosphate hydrolases"/>
    <property type="match status" value="1"/>
</dbReference>
<dbReference type="Pfam" id="PF02978">
    <property type="entry name" value="SRP_SPB"/>
    <property type="match status" value="1"/>
</dbReference>
<keyword evidence="2" id="KW-0547">Nucleotide-binding</keyword>
<dbReference type="GO" id="GO:0048500">
    <property type="term" value="C:signal recognition particle"/>
    <property type="evidence" value="ECO:0007669"/>
    <property type="project" value="InterPro"/>
</dbReference>
<evidence type="ECO:0000256" key="4">
    <source>
        <dbReference type="ARBA" id="ARBA00022884"/>
    </source>
</evidence>
<comment type="caution">
    <text evidence="12">The sequence shown here is derived from an EMBL/GenBank/DDBJ whole genome shotgun (WGS) entry which is preliminary data.</text>
</comment>
<feature type="region of interest" description="Disordered" evidence="10">
    <location>
        <begin position="374"/>
        <end position="394"/>
    </location>
</feature>
<dbReference type="Proteomes" id="UP000779900">
    <property type="component" value="Unassembled WGS sequence"/>
</dbReference>
<keyword evidence="7" id="KW-0687">Ribonucleoprotein</keyword>
<feature type="domain" description="SRP54-type proteins GTP-binding" evidence="11">
    <location>
        <begin position="263"/>
        <end position="276"/>
    </location>
</feature>
<proteinExistence type="inferred from homology"/>
<comment type="similarity">
    <text evidence="1">Belongs to the GTP-binding SRP family. SRP54 subfamily.</text>
</comment>
<accession>A0A938BSG8</accession>
<evidence type="ECO:0000256" key="5">
    <source>
        <dbReference type="ARBA" id="ARBA00023134"/>
    </source>
</evidence>
<evidence type="ECO:0000256" key="8">
    <source>
        <dbReference type="ARBA" id="ARBA00035672"/>
    </source>
</evidence>
<dbReference type="InterPro" id="IPR004125">
    <property type="entry name" value="Signal_recog_particle_SRP54_M"/>
</dbReference>
<evidence type="ECO:0000256" key="2">
    <source>
        <dbReference type="ARBA" id="ARBA00022741"/>
    </source>
</evidence>
<dbReference type="GO" id="GO:0006614">
    <property type="term" value="P:SRP-dependent cotranslational protein targeting to membrane"/>
    <property type="evidence" value="ECO:0007669"/>
    <property type="project" value="InterPro"/>
</dbReference>
<dbReference type="GO" id="GO:0008312">
    <property type="term" value="F:7S RNA binding"/>
    <property type="evidence" value="ECO:0007669"/>
    <property type="project" value="InterPro"/>
</dbReference>
<evidence type="ECO:0000256" key="7">
    <source>
        <dbReference type="ARBA" id="ARBA00023274"/>
    </source>
</evidence>
<dbReference type="Pfam" id="PF02881">
    <property type="entry name" value="SRP54_N"/>
    <property type="match status" value="1"/>
</dbReference>
<evidence type="ECO:0000256" key="9">
    <source>
        <dbReference type="ARBA" id="ARBA00048027"/>
    </source>
</evidence>
<gene>
    <name evidence="12" type="ORF">FJY68_02255</name>
</gene>
<dbReference type="Gene3D" id="1.10.260.30">
    <property type="entry name" value="Signal recognition particle, SRP54 subunit, M-domain"/>
    <property type="match status" value="1"/>
</dbReference>
<evidence type="ECO:0000256" key="10">
    <source>
        <dbReference type="SAM" id="MobiDB-lite"/>
    </source>
</evidence>
<evidence type="ECO:0000313" key="13">
    <source>
        <dbReference type="Proteomes" id="UP000779900"/>
    </source>
</evidence>
<evidence type="ECO:0000259" key="11">
    <source>
        <dbReference type="PROSITE" id="PS00300"/>
    </source>
</evidence>
<keyword evidence="4" id="KW-0694">RNA-binding</keyword>
<dbReference type="InterPro" id="IPR003593">
    <property type="entry name" value="AAA+_ATPase"/>
</dbReference>
<dbReference type="AlphaFoldDB" id="A0A938BSG8"/>
<dbReference type="PANTHER" id="PTHR11564">
    <property type="entry name" value="SIGNAL RECOGNITION PARTICLE 54K PROTEIN SRP54"/>
    <property type="match status" value="1"/>
</dbReference>
<evidence type="ECO:0000256" key="3">
    <source>
        <dbReference type="ARBA" id="ARBA00022801"/>
    </source>
</evidence>
<evidence type="ECO:0000256" key="1">
    <source>
        <dbReference type="ARBA" id="ARBA00005450"/>
    </source>
</evidence>
<sequence>MFDALTDRFTQLRRKLLGFGRLSDREVSQALREVRTVLLEADVNYKVVGHFIRSVEAKLKEKNVAASLKPGELINATLYQGLVELLGETTPKLDLSSNPVVISLVGLQGTGKTTFAGKLAHKFRNRKPLLVACDPKRPAASDQLRSVAERAKCDFYPVSSDVVATSLAALKQARNRGNGFVVFDTAGRLHIDDDLMNELGAVQDKAKPNASLLVLDGMVGQDAVSQAEQFSTRLKLTGCCFTKLDGDARGGAVMSVRHVTGLPVFFVGTGEHLEDVEDFHPDRIASRILGMGDMKSLADKVQAATEGQDQRAIAEKFLKGKFDLDDFLGQLKGIKKMGNISKLLAMIPGAGNLEVDDSEFAQVEAMIQSMTPAERRNPDIVDGSRRRRIASGSGTTVTDVNRLLKEFAQARVLAKQMSGGRTPRPRMR</sequence>
<evidence type="ECO:0000256" key="6">
    <source>
        <dbReference type="ARBA" id="ARBA00023135"/>
    </source>
</evidence>
<dbReference type="PANTHER" id="PTHR11564:SF5">
    <property type="entry name" value="SIGNAL RECOGNITION PARTICLE SUBUNIT SRP54"/>
    <property type="match status" value="1"/>
</dbReference>
<dbReference type="PROSITE" id="PS00300">
    <property type="entry name" value="SRP54"/>
    <property type="match status" value="1"/>
</dbReference>
<dbReference type="SMART" id="SM00963">
    <property type="entry name" value="SRP54_N"/>
    <property type="match status" value="1"/>
</dbReference>
<dbReference type="SMART" id="SM00962">
    <property type="entry name" value="SRP54"/>
    <property type="match status" value="1"/>
</dbReference>
<protein>
    <recommendedName>
        <fullName evidence="8">signal-recognition-particle GTPase</fullName>
        <ecNumber evidence="8">3.6.5.4</ecNumber>
    </recommendedName>
</protein>
<dbReference type="NCBIfam" id="TIGR00959">
    <property type="entry name" value="ffh"/>
    <property type="match status" value="1"/>
</dbReference>
<feature type="compositionally biased region" description="Basic and acidic residues" evidence="10">
    <location>
        <begin position="374"/>
        <end position="384"/>
    </location>
</feature>
<keyword evidence="5" id="KW-0342">GTP-binding</keyword>
<dbReference type="GO" id="GO:0003924">
    <property type="term" value="F:GTPase activity"/>
    <property type="evidence" value="ECO:0007669"/>
    <property type="project" value="InterPro"/>
</dbReference>
<dbReference type="InterPro" id="IPR000897">
    <property type="entry name" value="SRP54_GTPase_dom"/>
</dbReference>
<dbReference type="SMART" id="SM00382">
    <property type="entry name" value="AAA"/>
    <property type="match status" value="1"/>
</dbReference>
<dbReference type="SUPFAM" id="SSF52540">
    <property type="entry name" value="P-loop containing nucleoside triphosphate hydrolases"/>
    <property type="match status" value="1"/>
</dbReference>
<comment type="catalytic activity">
    <reaction evidence="9">
        <text>GTP + H2O = GDP + phosphate + H(+)</text>
        <dbReference type="Rhea" id="RHEA:19669"/>
        <dbReference type="ChEBI" id="CHEBI:15377"/>
        <dbReference type="ChEBI" id="CHEBI:15378"/>
        <dbReference type="ChEBI" id="CHEBI:37565"/>
        <dbReference type="ChEBI" id="CHEBI:43474"/>
        <dbReference type="ChEBI" id="CHEBI:58189"/>
        <dbReference type="EC" id="3.6.5.4"/>
    </reaction>
</comment>
<organism evidence="12 13">
    <name type="scientific">candidate division WOR-3 bacterium</name>
    <dbReference type="NCBI Taxonomy" id="2052148"/>
    <lineage>
        <taxon>Bacteria</taxon>
        <taxon>Bacteria division WOR-3</taxon>
    </lineage>
</organism>
<dbReference type="InterPro" id="IPR013822">
    <property type="entry name" value="Signal_recog_particl_SRP54_hlx"/>
</dbReference>
<name>A0A938BSG8_UNCW3</name>
<dbReference type="GO" id="GO:0005525">
    <property type="term" value="F:GTP binding"/>
    <property type="evidence" value="ECO:0007669"/>
    <property type="project" value="UniProtKB-KW"/>
</dbReference>
<keyword evidence="3" id="KW-0378">Hydrolase</keyword>
<dbReference type="InterPro" id="IPR042101">
    <property type="entry name" value="SRP54_N_sf"/>
</dbReference>
<dbReference type="InterPro" id="IPR004780">
    <property type="entry name" value="SRP"/>
</dbReference>
<dbReference type="Pfam" id="PF00448">
    <property type="entry name" value="SRP54"/>
    <property type="match status" value="1"/>
</dbReference>
<keyword evidence="6" id="KW-0733">Signal recognition particle</keyword>
<dbReference type="Gene3D" id="1.20.120.140">
    <property type="entry name" value="Signal recognition particle SRP54, nucleotide-binding domain"/>
    <property type="match status" value="1"/>
</dbReference>
<dbReference type="InterPro" id="IPR022941">
    <property type="entry name" value="SRP54"/>
</dbReference>
<dbReference type="EC" id="3.6.5.4" evidence="8"/>
<dbReference type="EMBL" id="VGIR01000007">
    <property type="protein sequence ID" value="MBM3330659.1"/>
    <property type="molecule type" value="Genomic_DNA"/>
</dbReference>
<evidence type="ECO:0000313" key="12">
    <source>
        <dbReference type="EMBL" id="MBM3330659.1"/>
    </source>
</evidence>
<dbReference type="SUPFAM" id="SSF47446">
    <property type="entry name" value="Signal peptide-binding domain"/>
    <property type="match status" value="1"/>
</dbReference>
<dbReference type="InterPro" id="IPR027417">
    <property type="entry name" value="P-loop_NTPase"/>
</dbReference>
<reference evidence="12" key="1">
    <citation type="submission" date="2019-03" db="EMBL/GenBank/DDBJ databases">
        <title>Lake Tanganyika Metagenome-Assembled Genomes (MAGs).</title>
        <authorList>
            <person name="Tran P."/>
        </authorList>
    </citation>
    <scope>NUCLEOTIDE SEQUENCE</scope>
    <source>
        <strain evidence="12">K_DeepCast_150m_m2_040</strain>
    </source>
</reference>